<dbReference type="Proteomes" id="UP001050975">
    <property type="component" value="Unassembled WGS sequence"/>
</dbReference>
<keyword evidence="2" id="KW-1185">Reference proteome</keyword>
<dbReference type="AlphaFoldDB" id="A0AAV3XLT3"/>
<name>A0AAV3XLT3_9CYAN</name>
<protein>
    <submittedName>
        <fullName evidence="1">Uncharacterized protein</fullName>
    </submittedName>
</protein>
<dbReference type="EMBL" id="BLAY01000167">
    <property type="protein sequence ID" value="GET42511.1"/>
    <property type="molecule type" value="Genomic_DNA"/>
</dbReference>
<accession>A0AAV3XLT3</accession>
<comment type="caution">
    <text evidence="1">The sequence shown here is derived from an EMBL/GenBank/DDBJ whole genome shotgun (WGS) entry which is preliminary data.</text>
</comment>
<dbReference type="RefSeq" id="WP_226590153.1">
    <property type="nucleotide sequence ID" value="NZ_BLAY01000167.1"/>
</dbReference>
<organism evidence="1 2">
    <name type="scientific">Microseira wollei NIES-4236</name>
    <dbReference type="NCBI Taxonomy" id="2530354"/>
    <lineage>
        <taxon>Bacteria</taxon>
        <taxon>Bacillati</taxon>
        <taxon>Cyanobacteriota</taxon>
        <taxon>Cyanophyceae</taxon>
        <taxon>Oscillatoriophycideae</taxon>
        <taxon>Aerosakkonematales</taxon>
        <taxon>Aerosakkonemataceae</taxon>
        <taxon>Microseira</taxon>
    </lineage>
</organism>
<evidence type="ECO:0000313" key="2">
    <source>
        <dbReference type="Proteomes" id="UP001050975"/>
    </source>
</evidence>
<proteinExistence type="predicted"/>
<gene>
    <name evidence="1" type="ORF">MiSe_73290</name>
</gene>
<evidence type="ECO:0000313" key="1">
    <source>
        <dbReference type="EMBL" id="GET42511.1"/>
    </source>
</evidence>
<sequence>MRKYIIFQADEREEHEAEARILAHTGACTDILAEYFDSSDAPIPEPGYRPSEYCQVPEAIDPESPGSSTHFRRGDWEVVRVEQYAPIETAEFDLIVICYCRYAPIESPLFPIRRGKGSQKLQEV</sequence>
<reference evidence="1" key="1">
    <citation type="submission" date="2019-10" db="EMBL/GenBank/DDBJ databases">
        <title>Draft genome sequece of Microseira wollei NIES-4236.</title>
        <authorList>
            <person name="Yamaguchi H."/>
            <person name="Suzuki S."/>
            <person name="Kawachi M."/>
        </authorList>
    </citation>
    <scope>NUCLEOTIDE SEQUENCE</scope>
    <source>
        <strain evidence="1">NIES-4236</strain>
    </source>
</reference>